<keyword evidence="2 5" id="KW-0812">Transmembrane</keyword>
<feature type="transmembrane region" description="Helical" evidence="5">
    <location>
        <begin position="558"/>
        <end position="577"/>
    </location>
</feature>
<dbReference type="GO" id="GO:0032541">
    <property type="term" value="C:cortical endoplasmic reticulum"/>
    <property type="evidence" value="ECO:0007669"/>
    <property type="project" value="TreeGrafter"/>
</dbReference>
<feature type="domain" description="Anoctamin transmembrane" evidence="6">
    <location>
        <begin position="159"/>
        <end position="631"/>
    </location>
</feature>
<evidence type="ECO:0000256" key="4">
    <source>
        <dbReference type="ARBA" id="ARBA00023136"/>
    </source>
</evidence>
<name>A0A5N6KR81_9ROSI</name>
<dbReference type="Proteomes" id="UP000327013">
    <property type="component" value="Unassembled WGS sequence"/>
</dbReference>
<feature type="domain" description="Anoctamin alpha-beta plait" evidence="7">
    <location>
        <begin position="27"/>
        <end position="126"/>
    </location>
</feature>
<keyword evidence="3 5" id="KW-1133">Transmembrane helix</keyword>
<evidence type="ECO:0000313" key="8">
    <source>
        <dbReference type="EMBL" id="KAB8339152.1"/>
    </source>
</evidence>
<accession>A0A5N6KR81</accession>
<sequence>MAPPQDQPGMDTNMDVDYVIVYKVDEKALASVGITTEVRNGEDNTLLIFTKLASKEHLYGEIYRSRVKDWLHGVRASQPEKEQEHSAEGSQLYPAERLRIVYQLITNPQDEGGAGITSQHGEWSNVQNIFALHDHAFNNAWLKKWARKYTLSIDDLDEIRDRFGEKVAFYFAFTQSYFTALIGIAAFGTAAWTVLGYFSPFYAIVNSLLCTCFVEYWRHQQTDLAVRWGVRGVSSIESKRHEFAPERTHKDPVTGELIEFFPSAKRIQRQALQIPFAIICALVLGSLIATCFAIEIFVGEVYNGPGKSFLVFLPTGIITTMQPLFLGLLTSMATRLTKYENYRTDADYDTAITQKIFVLNFISSYMPIMLTAFVYVPFASILVPYLDVFQLTVKPFAEKQAQMTAPKVGFQISPDRLRKQVIYFTVTAQIVNQLLEVIVPILKRRAASKYKDMKVARAKARGNTLADVAADDAPEEKAFLSRVRKEAELEVYDVTTDYREMVVQYGYLSLFSVVWPLTSVSFLVNNWIELRTDAAKICTEMQRPIPWRADSIGPWLDALGFLTWLGSITTAAIVYMFQQDTLGPGGSPESLKGWALLLTVFFSEHSYLLSRWAVRTVISKLDSPGRQKERAERYRIRRKYLEESFGEQAARIAPMAEKDAEINRRNLEDEARVSGSASQQDRFWGRQKGWHETIQVGSSLIQKHLVTDSKKAQYKSTRFIILHGDVSPGSIKLCKKAIYVSLSHSISLLFDASSCLSFPGRLFRRDPLCTAGGSF</sequence>
<evidence type="ECO:0000256" key="1">
    <source>
        <dbReference type="ARBA" id="ARBA00004141"/>
    </source>
</evidence>
<dbReference type="AlphaFoldDB" id="A0A5N6KR81"/>
<evidence type="ECO:0000259" key="6">
    <source>
        <dbReference type="Pfam" id="PF04547"/>
    </source>
</evidence>
<comment type="caution">
    <text evidence="8">The sequence shown here is derived from an EMBL/GenBank/DDBJ whole genome shotgun (WGS) entry which is preliminary data.</text>
</comment>
<feature type="transmembrane region" description="Helical" evidence="5">
    <location>
        <begin position="197"/>
        <end position="217"/>
    </location>
</feature>
<evidence type="ECO:0000256" key="3">
    <source>
        <dbReference type="ARBA" id="ARBA00022989"/>
    </source>
</evidence>
<dbReference type="GO" id="GO:0005254">
    <property type="term" value="F:chloride channel activity"/>
    <property type="evidence" value="ECO:0007669"/>
    <property type="project" value="TreeGrafter"/>
</dbReference>
<dbReference type="OrthoDB" id="509238at2759"/>
<dbReference type="PANTHER" id="PTHR12308:SF73">
    <property type="entry name" value="ANOCTAMIN"/>
    <property type="match status" value="1"/>
</dbReference>
<keyword evidence="9" id="KW-1185">Reference proteome</keyword>
<dbReference type="Pfam" id="PF20877">
    <property type="entry name" value="Anoctamin_N"/>
    <property type="match status" value="1"/>
</dbReference>
<dbReference type="InterPro" id="IPR049452">
    <property type="entry name" value="Anoctamin_TM"/>
</dbReference>
<comment type="subcellular location">
    <subcellularLocation>
        <location evidence="1">Membrane</location>
        <topology evidence="1">Multi-pass membrane protein</topology>
    </subcellularLocation>
</comment>
<dbReference type="GO" id="GO:0016020">
    <property type="term" value="C:membrane"/>
    <property type="evidence" value="ECO:0007669"/>
    <property type="project" value="UniProtKB-SubCell"/>
</dbReference>
<dbReference type="InterPro" id="IPR049456">
    <property type="entry name" value="Anoctamin_N_fung"/>
</dbReference>
<evidence type="ECO:0000259" key="7">
    <source>
        <dbReference type="Pfam" id="PF20877"/>
    </source>
</evidence>
<feature type="transmembrane region" description="Helical" evidence="5">
    <location>
        <begin position="421"/>
        <end position="442"/>
    </location>
</feature>
<dbReference type="InterPro" id="IPR007632">
    <property type="entry name" value="Anoctamin"/>
</dbReference>
<dbReference type="Pfam" id="PF04547">
    <property type="entry name" value="Anoctamin"/>
    <property type="match status" value="1"/>
</dbReference>
<feature type="transmembrane region" description="Helical" evidence="5">
    <location>
        <begin position="274"/>
        <end position="297"/>
    </location>
</feature>
<dbReference type="PANTHER" id="PTHR12308">
    <property type="entry name" value="ANOCTAMIN"/>
    <property type="match status" value="1"/>
</dbReference>
<dbReference type="EMBL" id="VIBQ01000010">
    <property type="protein sequence ID" value="KAB8339152.1"/>
    <property type="molecule type" value="Genomic_DNA"/>
</dbReference>
<evidence type="ECO:0000313" key="9">
    <source>
        <dbReference type="Proteomes" id="UP000327013"/>
    </source>
</evidence>
<evidence type="ECO:0008006" key="10">
    <source>
        <dbReference type="Google" id="ProtNLM"/>
    </source>
</evidence>
<feature type="transmembrane region" description="Helical" evidence="5">
    <location>
        <begin position="309"/>
        <end position="329"/>
    </location>
</feature>
<protein>
    <recommendedName>
        <fullName evidence="10">DUF590-domain-containing protein</fullName>
    </recommendedName>
</protein>
<evidence type="ECO:0000256" key="2">
    <source>
        <dbReference type="ARBA" id="ARBA00022692"/>
    </source>
</evidence>
<organism evidence="8 9">
    <name type="scientific">Carpinus fangiana</name>
    <dbReference type="NCBI Taxonomy" id="176857"/>
    <lineage>
        <taxon>Eukaryota</taxon>
        <taxon>Viridiplantae</taxon>
        <taxon>Streptophyta</taxon>
        <taxon>Embryophyta</taxon>
        <taxon>Tracheophyta</taxon>
        <taxon>Spermatophyta</taxon>
        <taxon>Magnoliopsida</taxon>
        <taxon>eudicotyledons</taxon>
        <taxon>Gunneridae</taxon>
        <taxon>Pentapetalae</taxon>
        <taxon>rosids</taxon>
        <taxon>fabids</taxon>
        <taxon>Fagales</taxon>
        <taxon>Betulaceae</taxon>
        <taxon>Carpinus</taxon>
    </lineage>
</organism>
<reference evidence="8 9" key="1">
    <citation type="submission" date="2019-06" db="EMBL/GenBank/DDBJ databases">
        <title>A chromosomal-level reference genome of Carpinus fangiana (Coryloideae, Betulaceae).</title>
        <authorList>
            <person name="Yang X."/>
            <person name="Wang Z."/>
            <person name="Zhang L."/>
            <person name="Hao G."/>
            <person name="Liu J."/>
            <person name="Yang Y."/>
        </authorList>
    </citation>
    <scope>NUCLEOTIDE SEQUENCE [LARGE SCALE GENOMIC DNA]</scope>
    <source>
        <strain evidence="8">Cfa_2016G</strain>
        <tissue evidence="8">Leaf</tissue>
    </source>
</reference>
<gene>
    <name evidence="8" type="ORF">FH972_022088</name>
</gene>
<feature type="transmembrane region" description="Helical" evidence="5">
    <location>
        <begin position="505"/>
        <end position="524"/>
    </location>
</feature>
<feature type="transmembrane region" description="Helical" evidence="5">
    <location>
        <begin position="167"/>
        <end position="191"/>
    </location>
</feature>
<evidence type="ECO:0000256" key="5">
    <source>
        <dbReference type="SAM" id="Phobius"/>
    </source>
</evidence>
<feature type="transmembrane region" description="Helical" evidence="5">
    <location>
        <begin position="365"/>
        <end position="386"/>
    </location>
</feature>
<proteinExistence type="predicted"/>
<keyword evidence="4 5" id="KW-0472">Membrane</keyword>